<accession>A0A8S3W043</accession>
<organism evidence="1 2">
    <name type="scientific">Parnassius apollo</name>
    <name type="common">Apollo butterfly</name>
    <name type="synonym">Papilio apollo</name>
    <dbReference type="NCBI Taxonomy" id="110799"/>
    <lineage>
        <taxon>Eukaryota</taxon>
        <taxon>Metazoa</taxon>
        <taxon>Ecdysozoa</taxon>
        <taxon>Arthropoda</taxon>
        <taxon>Hexapoda</taxon>
        <taxon>Insecta</taxon>
        <taxon>Pterygota</taxon>
        <taxon>Neoptera</taxon>
        <taxon>Endopterygota</taxon>
        <taxon>Lepidoptera</taxon>
        <taxon>Glossata</taxon>
        <taxon>Ditrysia</taxon>
        <taxon>Papilionoidea</taxon>
        <taxon>Papilionidae</taxon>
        <taxon>Parnassiinae</taxon>
        <taxon>Parnassini</taxon>
        <taxon>Parnassius</taxon>
        <taxon>Parnassius</taxon>
    </lineage>
</organism>
<sequence length="127" mass="13589">MTKVAHYCIDRGAAMTRPPKINRRPRGGHEAAPRRFIVREARAAAAPVDASVAPRPRRFLQPPARPPHVAARLSLPPIAAGRRHATAAPPPSRAGARATRRRLAAVRNRWQGSSSCLGSGHLVAVPG</sequence>
<reference evidence="1" key="1">
    <citation type="submission" date="2021-04" db="EMBL/GenBank/DDBJ databases">
        <authorList>
            <person name="Tunstrom K."/>
        </authorList>
    </citation>
    <scope>NUCLEOTIDE SEQUENCE</scope>
</reference>
<keyword evidence="2" id="KW-1185">Reference proteome</keyword>
<evidence type="ECO:0000313" key="2">
    <source>
        <dbReference type="Proteomes" id="UP000691718"/>
    </source>
</evidence>
<evidence type="ECO:0000313" key="1">
    <source>
        <dbReference type="EMBL" id="CAG4932982.1"/>
    </source>
</evidence>
<dbReference type="Proteomes" id="UP000691718">
    <property type="component" value="Unassembled WGS sequence"/>
</dbReference>
<name>A0A8S3W043_PARAO</name>
<protein>
    <submittedName>
        <fullName evidence="1">(apollo) hypothetical protein</fullName>
    </submittedName>
</protein>
<gene>
    <name evidence="1" type="ORF">PAPOLLO_LOCUS594</name>
</gene>
<proteinExistence type="predicted"/>
<dbReference type="AlphaFoldDB" id="A0A8S3W043"/>
<comment type="caution">
    <text evidence="1">The sequence shown here is derived from an EMBL/GenBank/DDBJ whole genome shotgun (WGS) entry which is preliminary data.</text>
</comment>
<dbReference type="EMBL" id="CAJQZP010000023">
    <property type="protein sequence ID" value="CAG4932982.1"/>
    <property type="molecule type" value="Genomic_DNA"/>
</dbReference>